<dbReference type="Proteomes" id="UP000182130">
    <property type="component" value="Unassembled WGS sequence"/>
</dbReference>
<dbReference type="RefSeq" id="WP_074586235.1">
    <property type="nucleotide sequence ID" value="NZ_FNEI01000001.1"/>
</dbReference>
<dbReference type="SUPFAM" id="SSF159941">
    <property type="entry name" value="MM3350-like"/>
    <property type="match status" value="1"/>
</dbReference>
<evidence type="ECO:0000313" key="2">
    <source>
        <dbReference type="EMBL" id="SDI17640.1"/>
    </source>
</evidence>
<dbReference type="EMBL" id="FNEI01000001">
    <property type="protein sequence ID" value="SDI17640.1"/>
    <property type="molecule type" value="Genomic_DNA"/>
</dbReference>
<dbReference type="AlphaFoldDB" id="A0A1G8IGH6"/>
<accession>A0A1G8IGH6</accession>
<name>A0A1G8IGH6_9MICC</name>
<dbReference type="OrthoDB" id="9816539at2"/>
<gene>
    <name evidence="2" type="ORF">SAMN05216555_101229</name>
</gene>
<dbReference type="InterPro" id="IPR012912">
    <property type="entry name" value="Plasmid_pRiA4b_Orf3-like"/>
</dbReference>
<dbReference type="STRING" id="1045773.SAMN05216555_101229"/>
<dbReference type="InterPro" id="IPR024047">
    <property type="entry name" value="MM3350-like_sf"/>
</dbReference>
<protein>
    <submittedName>
        <fullName evidence="2">PRiA4b ORF-3-like protein</fullName>
    </submittedName>
</protein>
<organism evidence="2 3">
    <name type="scientific">Arthrobacter cupressi</name>
    <dbReference type="NCBI Taxonomy" id="1045773"/>
    <lineage>
        <taxon>Bacteria</taxon>
        <taxon>Bacillati</taxon>
        <taxon>Actinomycetota</taxon>
        <taxon>Actinomycetes</taxon>
        <taxon>Micrococcales</taxon>
        <taxon>Micrococcaceae</taxon>
        <taxon>Arthrobacter</taxon>
    </lineage>
</organism>
<evidence type="ECO:0000313" key="3">
    <source>
        <dbReference type="Proteomes" id="UP000182130"/>
    </source>
</evidence>
<dbReference type="Pfam" id="PF07929">
    <property type="entry name" value="PRiA4_ORF3"/>
    <property type="match status" value="1"/>
</dbReference>
<sequence>MDAPANIPGIELRISIAGTDPLIWRQLILPAIATVADFHSAVQRAFEWEDRHLHGVRAVDRAGQPGLTDSGIKFLLEVQRRMGDRK</sequence>
<keyword evidence="3" id="KW-1185">Reference proteome</keyword>
<reference evidence="3" key="1">
    <citation type="submission" date="2016-10" db="EMBL/GenBank/DDBJ databases">
        <authorList>
            <person name="Varghese N."/>
            <person name="Submissions S."/>
        </authorList>
    </citation>
    <scope>NUCLEOTIDE SEQUENCE [LARGE SCALE GENOMIC DNA]</scope>
    <source>
        <strain evidence="3">CGMCC 1.10783</strain>
    </source>
</reference>
<dbReference type="Gene3D" id="3.10.290.30">
    <property type="entry name" value="MM3350-like"/>
    <property type="match status" value="1"/>
</dbReference>
<proteinExistence type="predicted"/>
<feature type="domain" description="Plasmid pRiA4b Orf3-like" evidence="1">
    <location>
        <begin position="10"/>
        <end position="59"/>
    </location>
</feature>
<evidence type="ECO:0000259" key="1">
    <source>
        <dbReference type="Pfam" id="PF07929"/>
    </source>
</evidence>